<comment type="caution">
    <text evidence="2">The sequence shown here is derived from an EMBL/GenBank/DDBJ whole genome shotgun (WGS) entry which is preliminary data.</text>
</comment>
<reference evidence="2 3" key="1">
    <citation type="submission" date="2015-11" db="EMBL/GenBank/DDBJ databases">
        <title>Permanent draft genome of Psychrobacter piscatorii LQ58.</title>
        <authorList>
            <person name="Zhou M."/>
            <person name="Dong B."/>
            <person name="Liu Q."/>
        </authorList>
    </citation>
    <scope>NUCLEOTIDE SEQUENCE [LARGE SCALE GENOMIC DNA]</scope>
    <source>
        <strain evidence="2 3">LQ58</strain>
    </source>
</reference>
<dbReference type="Pfam" id="PF05658">
    <property type="entry name" value="YadA_head"/>
    <property type="match status" value="2"/>
</dbReference>
<dbReference type="EMBL" id="LNDJ01000054">
    <property type="protein sequence ID" value="KRU22917.1"/>
    <property type="molecule type" value="Genomic_DNA"/>
</dbReference>
<feature type="domain" description="Trimeric autotransporter adhesin YadA-like head" evidence="1">
    <location>
        <begin position="36"/>
        <end position="54"/>
    </location>
</feature>
<name>A0A0T6DST4_9GAMM</name>
<evidence type="ECO:0000313" key="3">
    <source>
        <dbReference type="Proteomes" id="UP000051202"/>
    </source>
</evidence>
<evidence type="ECO:0000259" key="1">
    <source>
        <dbReference type="Pfam" id="PF05658"/>
    </source>
</evidence>
<dbReference type="InterPro" id="IPR008640">
    <property type="entry name" value="Adhesin_Head_dom"/>
</dbReference>
<dbReference type="Proteomes" id="UP000051202">
    <property type="component" value="Unassembled WGS sequence"/>
</dbReference>
<keyword evidence="3" id="KW-1185">Reference proteome</keyword>
<dbReference type="AlphaFoldDB" id="A0A0T6DST4"/>
<organism evidence="2 3">
    <name type="scientific">Psychrobacter piscatorii</name>
    <dbReference type="NCBI Taxonomy" id="554343"/>
    <lineage>
        <taxon>Bacteria</taxon>
        <taxon>Pseudomonadati</taxon>
        <taxon>Pseudomonadota</taxon>
        <taxon>Gammaproteobacteria</taxon>
        <taxon>Moraxellales</taxon>
        <taxon>Moraxellaceae</taxon>
        <taxon>Psychrobacter</taxon>
    </lineage>
</organism>
<proteinExistence type="predicted"/>
<gene>
    <name evidence="2" type="ORF">AS194_06325</name>
</gene>
<sequence>MNGSQLDNLAKTVAANKTKYYSVNSTAIGNVNNDGATGPNASANGGQAIAIGSGQSGQNTVASGQQSIAIGANVVSKGHSSIAIGGDDLDDASKANINGISASTLNGGDVNTTFSPTQVVIWLKHLAIRLIPNQAAPPPSLLEQKRYLKAHYLPQLVCSHRHLVLRLLPLASVLQQAKNAMAAINAFVVCFIRILVKKLQVIGKLRVDIIYNQQLT</sequence>
<dbReference type="GO" id="GO:0019867">
    <property type="term" value="C:outer membrane"/>
    <property type="evidence" value="ECO:0007669"/>
    <property type="project" value="InterPro"/>
</dbReference>
<dbReference type="STRING" id="554343.AS194_06325"/>
<dbReference type="SUPFAM" id="SSF101967">
    <property type="entry name" value="Adhesin YadA, collagen-binding domain"/>
    <property type="match status" value="1"/>
</dbReference>
<protein>
    <recommendedName>
        <fullName evidence="1">Trimeric autotransporter adhesin YadA-like head domain-containing protein</fullName>
    </recommendedName>
</protein>
<accession>A0A0T6DST4</accession>
<dbReference type="Gene3D" id="2.150.10.10">
    <property type="entry name" value="Serralysin-like metalloprotease, C-terminal"/>
    <property type="match status" value="1"/>
</dbReference>
<feature type="domain" description="Trimeric autotransporter adhesin YadA-like head" evidence="1">
    <location>
        <begin position="57"/>
        <end position="73"/>
    </location>
</feature>
<dbReference type="InterPro" id="IPR011049">
    <property type="entry name" value="Serralysin-like_metalloprot_C"/>
</dbReference>
<evidence type="ECO:0000313" key="2">
    <source>
        <dbReference type="EMBL" id="KRU22917.1"/>
    </source>
</evidence>